<feature type="compositionally biased region" description="Acidic residues" evidence="1">
    <location>
        <begin position="52"/>
        <end position="62"/>
    </location>
</feature>
<organism evidence="2 3">
    <name type="scientific">Parasedimentitalea psychrophila</name>
    <dbReference type="NCBI Taxonomy" id="2997337"/>
    <lineage>
        <taxon>Bacteria</taxon>
        <taxon>Pseudomonadati</taxon>
        <taxon>Pseudomonadota</taxon>
        <taxon>Alphaproteobacteria</taxon>
        <taxon>Rhodobacterales</taxon>
        <taxon>Paracoccaceae</taxon>
        <taxon>Parasedimentitalea</taxon>
    </lineage>
</organism>
<keyword evidence="3" id="KW-1185">Reference proteome</keyword>
<proteinExistence type="predicted"/>
<dbReference type="EMBL" id="CP127247">
    <property type="protein sequence ID" value="WIY23938.1"/>
    <property type="molecule type" value="Genomic_DNA"/>
</dbReference>
<dbReference type="Proteomes" id="UP001238334">
    <property type="component" value="Chromosome"/>
</dbReference>
<dbReference type="KEGG" id="ppso:QPJ95_15050"/>
<evidence type="ECO:0000313" key="3">
    <source>
        <dbReference type="Proteomes" id="UP001238334"/>
    </source>
</evidence>
<evidence type="ECO:0000256" key="1">
    <source>
        <dbReference type="SAM" id="MobiDB-lite"/>
    </source>
</evidence>
<evidence type="ECO:0000313" key="2">
    <source>
        <dbReference type="EMBL" id="WIY23938.1"/>
    </source>
</evidence>
<accession>A0A9Y2KWG2</accession>
<feature type="region of interest" description="Disordered" evidence="1">
    <location>
        <begin position="29"/>
        <end position="62"/>
    </location>
</feature>
<name>A0A9Y2KWG2_9RHOB</name>
<sequence length="98" mass="10268">MATKAQLEAELAELRQQLAQQKAAATAAAASEAGRGSVATDGGLSQHSSDDPVSDPDNPDWEEQLQEVLAGLEDFPQKKPLLLALGALALGYLIGRSR</sequence>
<reference evidence="2 3" key="1">
    <citation type="submission" date="2023-06" db="EMBL/GenBank/DDBJ databases">
        <title>Parasedimentitalea psychrophila sp. nov., a psychrophilic bacterium isolated from deep-sea sediment.</title>
        <authorList>
            <person name="Li A."/>
        </authorList>
    </citation>
    <scope>NUCLEOTIDE SEQUENCE [LARGE SCALE GENOMIC DNA]</scope>
    <source>
        <strain evidence="2 3">QS115</strain>
    </source>
</reference>
<dbReference type="RefSeq" id="WP_270916941.1">
    <property type="nucleotide sequence ID" value="NZ_CP127247.1"/>
</dbReference>
<dbReference type="AlphaFoldDB" id="A0A9Y2KWG2"/>
<protein>
    <submittedName>
        <fullName evidence="2">Uncharacterized protein</fullName>
    </submittedName>
</protein>
<gene>
    <name evidence="2" type="ORF">QPJ95_15050</name>
</gene>